<dbReference type="AlphaFoldDB" id="A0AAD8RYN0"/>
<dbReference type="PANTHER" id="PTHR44137:SF62">
    <property type="entry name" value="J DOMAIN-CONTAINING PROTEIN"/>
    <property type="match status" value="1"/>
</dbReference>
<dbReference type="PRINTS" id="PR00625">
    <property type="entry name" value="JDOMAIN"/>
</dbReference>
<accession>A0AAD8RYN0</accession>
<dbReference type="Gene3D" id="1.10.287.110">
    <property type="entry name" value="DnaJ domain"/>
    <property type="match status" value="1"/>
</dbReference>
<dbReference type="Proteomes" id="UP001231189">
    <property type="component" value="Unassembled WGS sequence"/>
</dbReference>
<dbReference type="PANTHER" id="PTHR44137">
    <property type="entry name" value="BNAC03G44070D PROTEIN"/>
    <property type="match status" value="1"/>
</dbReference>
<feature type="domain" description="J" evidence="2">
    <location>
        <begin position="60"/>
        <end position="133"/>
    </location>
</feature>
<dbReference type="CDD" id="cd06257">
    <property type="entry name" value="DnaJ"/>
    <property type="match status" value="1"/>
</dbReference>
<dbReference type="SUPFAM" id="SSF46565">
    <property type="entry name" value="Chaperone J-domain"/>
    <property type="match status" value="1"/>
</dbReference>
<dbReference type="EMBL" id="JAUUTY010000004">
    <property type="protein sequence ID" value="KAK1642546.1"/>
    <property type="molecule type" value="Genomic_DNA"/>
</dbReference>
<evidence type="ECO:0000256" key="1">
    <source>
        <dbReference type="SAM" id="MobiDB-lite"/>
    </source>
</evidence>
<reference evidence="3" key="1">
    <citation type="submission" date="2023-07" db="EMBL/GenBank/DDBJ databases">
        <title>A chromosome-level genome assembly of Lolium multiflorum.</title>
        <authorList>
            <person name="Chen Y."/>
            <person name="Copetti D."/>
            <person name="Kolliker R."/>
            <person name="Studer B."/>
        </authorList>
    </citation>
    <scope>NUCLEOTIDE SEQUENCE</scope>
    <source>
        <strain evidence="3">02402/16</strain>
        <tissue evidence="3">Leaf</tissue>
    </source>
</reference>
<evidence type="ECO:0000313" key="4">
    <source>
        <dbReference type="Proteomes" id="UP001231189"/>
    </source>
</evidence>
<dbReference type="SMART" id="SM00271">
    <property type="entry name" value="DnaJ"/>
    <property type="match status" value="1"/>
</dbReference>
<organism evidence="3 4">
    <name type="scientific">Lolium multiflorum</name>
    <name type="common">Italian ryegrass</name>
    <name type="synonym">Lolium perenne subsp. multiflorum</name>
    <dbReference type="NCBI Taxonomy" id="4521"/>
    <lineage>
        <taxon>Eukaryota</taxon>
        <taxon>Viridiplantae</taxon>
        <taxon>Streptophyta</taxon>
        <taxon>Embryophyta</taxon>
        <taxon>Tracheophyta</taxon>
        <taxon>Spermatophyta</taxon>
        <taxon>Magnoliopsida</taxon>
        <taxon>Liliopsida</taxon>
        <taxon>Poales</taxon>
        <taxon>Poaceae</taxon>
        <taxon>BOP clade</taxon>
        <taxon>Pooideae</taxon>
        <taxon>Poodae</taxon>
        <taxon>Poeae</taxon>
        <taxon>Poeae Chloroplast Group 2 (Poeae type)</taxon>
        <taxon>Loliodinae</taxon>
        <taxon>Loliinae</taxon>
        <taxon>Lolium</taxon>
    </lineage>
</organism>
<evidence type="ECO:0000259" key="2">
    <source>
        <dbReference type="PROSITE" id="PS50076"/>
    </source>
</evidence>
<dbReference type="PROSITE" id="PS50076">
    <property type="entry name" value="DNAJ_2"/>
    <property type="match status" value="1"/>
</dbReference>
<dbReference type="Pfam" id="PF00226">
    <property type="entry name" value="DnaJ"/>
    <property type="match status" value="1"/>
</dbReference>
<dbReference type="InterPro" id="IPR001623">
    <property type="entry name" value="DnaJ_domain"/>
</dbReference>
<gene>
    <name evidence="3" type="ORF">QYE76_060351</name>
</gene>
<dbReference type="GO" id="GO:0005783">
    <property type="term" value="C:endoplasmic reticulum"/>
    <property type="evidence" value="ECO:0007669"/>
    <property type="project" value="UniProtKB-ARBA"/>
</dbReference>
<evidence type="ECO:0000313" key="3">
    <source>
        <dbReference type="EMBL" id="KAK1642546.1"/>
    </source>
</evidence>
<name>A0AAD8RYN0_LOLMU</name>
<proteinExistence type="predicted"/>
<comment type="caution">
    <text evidence="3">The sequence shown here is derived from an EMBL/GenBank/DDBJ whole genome shotgun (WGS) entry which is preliminary data.</text>
</comment>
<feature type="region of interest" description="Disordered" evidence="1">
    <location>
        <begin position="122"/>
        <end position="155"/>
    </location>
</feature>
<dbReference type="InterPro" id="IPR036869">
    <property type="entry name" value="J_dom_sf"/>
</dbReference>
<sequence length="291" mass="31692">MAEANREEAERACRRAEEHFLAGNVGAARRLAGKAQRLFPSLPGVANAVAVYAIHAAAPDWHAVLGVDRPASADAVKRQFRRLSLLVHPDKNRSAAAEGAFKLLGKACDALSSGATDAASAQEWFRSHHSTPAKAPSANPPPPADEAESSRRAASGATGLVRVRCDYCRKARDVKRSELNSGLVRCLRCHSVLREPSRTTYVWESSGTYYKVRPPSPPPPYYQVPNKCPPPPPQRKKNEPKVPTFRCPALCPRCETQFTSMVTTGSWRLQCKNCLKDAMVHVKGPDAATCT</sequence>
<protein>
    <recommendedName>
        <fullName evidence="2">J domain-containing protein</fullName>
    </recommendedName>
</protein>
<keyword evidence="4" id="KW-1185">Reference proteome</keyword>